<dbReference type="EMBL" id="LQOT01000019">
    <property type="protein sequence ID" value="ORV49982.1"/>
    <property type="molecule type" value="Genomic_DNA"/>
</dbReference>
<accession>A0A1X1TZH0</accession>
<proteinExistence type="predicted"/>
<feature type="region of interest" description="Disordered" evidence="1">
    <location>
        <begin position="21"/>
        <end position="83"/>
    </location>
</feature>
<reference evidence="3 4" key="1">
    <citation type="submission" date="2016-01" db="EMBL/GenBank/DDBJ databases">
        <title>The new phylogeny of the genus Mycobacterium.</title>
        <authorList>
            <person name="Tarcisio F."/>
            <person name="Conor M."/>
            <person name="Antonella G."/>
            <person name="Elisabetta G."/>
            <person name="Giulia F.S."/>
            <person name="Sara T."/>
            <person name="Anna F."/>
            <person name="Clotilde B."/>
            <person name="Roberto B."/>
            <person name="Veronica D.S."/>
            <person name="Fabio R."/>
            <person name="Monica P."/>
            <person name="Olivier J."/>
            <person name="Enrico T."/>
            <person name="Nicola S."/>
        </authorList>
    </citation>
    <scope>NUCLEOTIDE SEQUENCE [LARGE SCALE GENOMIC DNA]</scope>
    <source>
        <strain evidence="3 4">ATCC 27353</strain>
    </source>
</reference>
<sequence length="250" mass="26562">MTRRDRLPLLDEAALAVEVKATTAESDKKSAAASHDAELSRVRVERGVVVPGDEETPGRTGGTSDGDSLTTKQTVAPDHTGGSGGFDGLAANADLDFVLGTAALDYARRGWEVHPLRRGDKIPATPHGVLDATSVGLGSRKYWSTWARYSRSPGPLANGSAVAEGAAATQRLPIASRTETPVPRRSRCRHPVRAVGRAQVNPSISDPETTVLLPFFFNFALLAQPRWADCMSLTEVSLPSAVRVPSWGQG</sequence>
<organism evidence="3 4">
    <name type="scientific">Mycolicibacter engbaekii</name>
    <dbReference type="NCBI Taxonomy" id="188915"/>
    <lineage>
        <taxon>Bacteria</taxon>
        <taxon>Bacillati</taxon>
        <taxon>Actinomycetota</taxon>
        <taxon>Actinomycetes</taxon>
        <taxon>Mycobacteriales</taxon>
        <taxon>Mycobacteriaceae</taxon>
        <taxon>Mycolicibacter</taxon>
    </lineage>
</organism>
<protein>
    <recommendedName>
        <fullName evidence="2">DNA primase/polymerase bifunctional N-terminal domain-containing protein</fullName>
    </recommendedName>
</protein>
<keyword evidence="4" id="KW-1185">Reference proteome</keyword>
<gene>
    <name evidence="3" type="ORF">AWC02_05195</name>
</gene>
<dbReference type="InterPro" id="IPR015330">
    <property type="entry name" value="DNA_primase/pol_bifunc_N"/>
</dbReference>
<dbReference type="RefSeq" id="WP_237160326.1">
    <property type="nucleotide sequence ID" value="NZ_LQOT01000019.1"/>
</dbReference>
<evidence type="ECO:0000313" key="3">
    <source>
        <dbReference type="EMBL" id="ORV49982.1"/>
    </source>
</evidence>
<name>A0A1X1TZH0_9MYCO</name>
<evidence type="ECO:0000259" key="2">
    <source>
        <dbReference type="Pfam" id="PF09250"/>
    </source>
</evidence>
<feature type="compositionally biased region" description="Basic and acidic residues" evidence="1">
    <location>
        <begin position="25"/>
        <end position="46"/>
    </location>
</feature>
<comment type="caution">
    <text evidence="3">The sequence shown here is derived from an EMBL/GenBank/DDBJ whole genome shotgun (WGS) entry which is preliminary data.</text>
</comment>
<dbReference type="STRING" id="188915.AWC02_05195"/>
<evidence type="ECO:0000256" key="1">
    <source>
        <dbReference type="SAM" id="MobiDB-lite"/>
    </source>
</evidence>
<dbReference type="Proteomes" id="UP000193465">
    <property type="component" value="Unassembled WGS sequence"/>
</dbReference>
<dbReference type="AlphaFoldDB" id="A0A1X1TZH0"/>
<feature type="domain" description="DNA primase/polymerase bifunctional N-terminal" evidence="2">
    <location>
        <begin position="103"/>
        <end position="147"/>
    </location>
</feature>
<dbReference type="Pfam" id="PF09250">
    <property type="entry name" value="Prim-Pol"/>
    <property type="match status" value="1"/>
</dbReference>
<evidence type="ECO:0000313" key="4">
    <source>
        <dbReference type="Proteomes" id="UP000193465"/>
    </source>
</evidence>